<keyword evidence="7 18" id="KW-0479">Metal-binding</keyword>
<comment type="similarity">
    <text evidence="2 18">In the C-terminal section; belongs to the transferase hexapeptide repeat family.</text>
</comment>
<comment type="pathway">
    <text evidence="18">Nucleotide-sugar biosynthesis; UDP-N-acetyl-alpha-D-glucosamine biosynthesis; N-acetyl-alpha-D-glucosamine 1-phosphate from alpha-D-glucosamine 6-phosphate (route II): step 2/2.</text>
</comment>
<evidence type="ECO:0000259" key="19">
    <source>
        <dbReference type="Pfam" id="PF12804"/>
    </source>
</evidence>
<dbReference type="NCBIfam" id="TIGR01173">
    <property type="entry name" value="glmU"/>
    <property type="match status" value="1"/>
</dbReference>
<evidence type="ECO:0000256" key="14">
    <source>
        <dbReference type="ARBA" id="ARBA00023316"/>
    </source>
</evidence>
<dbReference type="RefSeq" id="WP_201327293.1">
    <property type="nucleotide sequence ID" value="NZ_AP017470.1"/>
</dbReference>
<feature type="region of interest" description="N-acetyltransferase" evidence="18">
    <location>
        <begin position="250"/>
        <end position="458"/>
    </location>
</feature>
<evidence type="ECO:0000256" key="10">
    <source>
        <dbReference type="ARBA" id="ARBA00022960"/>
    </source>
</evidence>
<feature type="binding site" evidence="18">
    <location>
        <position position="332"/>
    </location>
    <ligand>
        <name>UDP-N-acetyl-alpha-D-glucosamine</name>
        <dbReference type="ChEBI" id="CHEBI:57705"/>
    </ligand>
</feature>
<reference evidence="20 21" key="1">
    <citation type="journal article" date="2012" name="Extremophiles">
        <title>Thermotomaculum hydrothermale gen. nov., sp. nov., a novel heterotrophic thermophile within the phylum Acidobacteria from a deep-sea hydrothermal vent chimney in the Southern Okinawa Trough.</title>
        <authorList>
            <person name="Izumi H."/>
            <person name="Nunoura T."/>
            <person name="Miyazaki M."/>
            <person name="Mino S."/>
            <person name="Toki T."/>
            <person name="Takai K."/>
            <person name="Sako Y."/>
            <person name="Sawabe T."/>
            <person name="Nakagawa S."/>
        </authorList>
    </citation>
    <scope>NUCLEOTIDE SEQUENCE [LARGE SCALE GENOMIC DNA]</scope>
    <source>
        <strain evidence="20 21">AC55</strain>
    </source>
</reference>
<dbReference type="InterPro" id="IPR025877">
    <property type="entry name" value="MobA-like_NTP_Trfase"/>
</dbReference>
<dbReference type="Pfam" id="PF12804">
    <property type="entry name" value="NTP_transf_3"/>
    <property type="match status" value="1"/>
</dbReference>
<comment type="pathway">
    <text evidence="18">Bacterial outer membrane biogenesis; LPS lipid A biosynthesis.</text>
</comment>
<feature type="binding site" evidence="18">
    <location>
        <position position="226"/>
    </location>
    <ligand>
        <name>UDP-N-acetyl-alpha-D-glucosamine</name>
        <dbReference type="ChEBI" id="CHEBI:57705"/>
    </ligand>
</feature>
<dbReference type="EMBL" id="AP017470">
    <property type="protein sequence ID" value="BBB32994.1"/>
    <property type="molecule type" value="Genomic_DNA"/>
</dbReference>
<feature type="binding site" evidence="18">
    <location>
        <position position="439"/>
    </location>
    <ligand>
        <name>acetyl-CoA</name>
        <dbReference type="ChEBI" id="CHEBI:57288"/>
    </ligand>
</feature>
<comment type="function">
    <text evidence="17 18">Catalyzes the last two sequential reactions in the de novo biosynthetic pathway for UDP-N-acetylglucosamine (UDP-GlcNAc). The C-terminal domain catalyzes the transfer of acetyl group from acetyl coenzyme A to glucosamine-1-phosphate (GlcN-1-P) to produce N-acetylglucosamine-1-phosphate (GlcNAc-1-P), which is converted into UDP-GlcNAc by the transfer of uridine 5-monophosphate (from uridine 5-triphosphate), a reaction catalyzed by the N-terminal domain.</text>
</comment>
<protein>
    <recommendedName>
        <fullName evidence="18">Bifunctional protein GlmU</fullName>
    </recommendedName>
    <domain>
        <recommendedName>
            <fullName evidence="18">UDP-N-acetylglucosamine pyrophosphorylase</fullName>
            <ecNumber evidence="18">2.7.7.23</ecNumber>
        </recommendedName>
        <alternativeName>
            <fullName evidence="18">N-acetylglucosamine-1-phosphate uridyltransferase</fullName>
        </alternativeName>
    </domain>
    <domain>
        <recommendedName>
            <fullName evidence="18">Glucosamine-1-phosphate N-acetyltransferase</fullName>
            <ecNumber evidence="18">2.3.1.157</ecNumber>
        </recommendedName>
    </domain>
</protein>
<evidence type="ECO:0000256" key="7">
    <source>
        <dbReference type="ARBA" id="ARBA00022723"/>
    </source>
</evidence>
<dbReference type="UniPathway" id="UPA00973"/>
<evidence type="ECO:0000256" key="3">
    <source>
        <dbReference type="ARBA" id="ARBA00007947"/>
    </source>
</evidence>
<keyword evidence="4 18" id="KW-0963">Cytoplasm</keyword>
<dbReference type="Gene3D" id="3.90.550.10">
    <property type="entry name" value="Spore Coat Polysaccharide Biosynthesis Protein SpsA, Chain A"/>
    <property type="match status" value="1"/>
</dbReference>
<feature type="binding site" evidence="18">
    <location>
        <begin position="8"/>
        <end position="11"/>
    </location>
    <ligand>
        <name>UDP-N-acetyl-alpha-D-glucosamine</name>
        <dbReference type="ChEBI" id="CHEBI:57705"/>
    </ligand>
</feature>
<dbReference type="InterPro" id="IPR050065">
    <property type="entry name" value="GlmU-like"/>
</dbReference>
<comment type="cofactor">
    <cofactor evidence="18">
        <name>Mg(2+)</name>
        <dbReference type="ChEBI" id="CHEBI:18420"/>
    </cofactor>
    <text evidence="18">Binds 1 Mg(2+) ion per subunit.</text>
</comment>
<dbReference type="PANTHER" id="PTHR43584:SF3">
    <property type="entry name" value="BIFUNCTIONAL PROTEIN GLMU"/>
    <property type="match status" value="1"/>
</dbReference>
<dbReference type="HAMAP" id="MF_01631">
    <property type="entry name" value="GlmU"/>
    <property type="match status" value="1"/>
</dbReference>
<keyword evidence="9 18" id="KW-0460">Magnesium</keyword>
<dbReference type="GO" id="GO:0009245">
    <property type="term" value="P:lipid A biosynthetic process"/>
    <property type="evidence" value="ECO:0007669"/>
    <property type="project" value="UniProtKB-UniRule"/>
</dbReference>
<dbReference type="GO" id="GO:0019134">
    <property type="term" value="F:glucosamine-1-phosphate N-acetyltransferase activity"/>
    <property type="evidence" value="ECO:0007669"/>
    <property type="project" value="UniProtKB-UniRule"/>
</dbReference>
<dbReference type="InterPro" id="IPR005882">
    <property type="entry name" value="Bifunctional_GlmU"/>
</dbReference>
<feature type="binding site" evidence="18">
    <location>
        <position position="350"/>
    </location>
    <ligand>
        <name>UDP-N-acetyl-alpha-D-glucosamine</name>
        <dbReference type="ChEBI" id="CHEBI:57705"/>
    </ligand>
</feature>
<feature type="binding site" evidence="18">
    <location>
        <position position="168"/>
    </location>
    <ligand>
        <name>UDP-N-acetyl-alpha-D-glucosamine</name>
        <dbReference type="ChEBI" id="CHEBI:57705"/>
    </ligand>
</feature>
<evidence type="ECO:0000256" key="15">
    <source>
        <dbReference type="ARBA" id="ARBA00048247"/>
    </source>
</evidence>
<dbReference type="EC" id="2.7.7.23" evidence="18"/>
<evidence type="ECO:0000256" key="12">
    <source>
        <dbReference type="ARBA" id="ARBA00023268"/>
    </source>
</evidence>
<dbReference type="EC" id="2.3.1.157" evidence="18"/>
<keyword evidence="5 18" id="KW-0808">Transferase</keyword>
<feature type="binding site" evidence="18">
    <location>
        <begin position="77"/>
        <end position="78"/>
    </location>
    <ligand>
        <name>UDP-N-acetyl-alpha-D-glucosamine</name>
        <dbReference type="ChEBI" id="CHEBI:57705"/>
    </ligand>
</feature>
<feature type="binding site" evidence="18">
    <location>
        <position position="72"/>
    </location>
    <ligand>
        <name>UDP-N-acetyl-alpha-D-glucosamine</name>
        <dbReference type="ChEBI" id="CHEBI:57705"/>
    </ligand>
</feature>
<comment type="similarity">
    <text evidence="3 18">In the N-terminal section; belongs to the N-acetylglucosamine-1-phosphate uridyltransferase family.</text>
</comment>
<keyword evidence="8 18" id="KW-0677">Repeat</keyword>
<feature type="binding site" evidence="18">
    <location>
        <position position="422"/>
    </location>
    <ligand>
        <name>acetyl-CoA</name>
        <dbReference type="ChEBI" id="CHEBI:57288"/>
    </ligand>
</feature>
<dbReference type="CDD" id="cd03353">
    <property type="entry name" value="LbH_GlmU_C"/>
    <property type="match status" value="1"/>
</dbReference>
<evidence type="ECO:0000256" key="4">
    <source>
        <dbReference type="ARBA" id="ARBA00022490"/>
    </source>
</evidence>
<feature type="binding site" evidence="18">
    <location>
        <position position="22"/>
    </location>
    <ligand>
        <name>UDP-N-acetyl-alpha-D-glucosamine</name>
        <dbReference type="ChEBI" id="CHEBI:57705"/>
    </ligand>
</feature>
<dbReference type="Proteomes" id="UP000595564">
    <property type="component" value="Chromosome"/>
</dbReference>
<comment type="subunit">
    <text evidence="18">Homotrimer.</text>
</comment>
<feature type="binding site" evidence="18">
    <location>
        <position position="139"/>
    </location>
    <ligand>
        <name>UDP-N-acetyl-alpha-D-glucosamine</name>
        <dbReference type="ChEBI" id="CHEBI:57705"/>
    </ligand>
</feature>
<keyword evidence="13 18" id="KW-0012">Acyltransferase</keyword>
<feature type="binding site" evidence="18">
    <location>
        <position position="404"/>
    </location>
    <ligand>
        <name>acetyl-CoA</name>
        <dbReference type="ChEBI" id="CHEBI:57288"/>
    </ligand>
</feature>
<dbReference type="PANTHER" id="PTHR43584">
    <property type="entry name" value="NUCLEOTIDYL TRANSFERASE"/>
    <property type="match status" value="1"/>
</dbReference>
<keyword evidence="21" id="KW-1185">Reference proteome</keyword>
<dbReference type="GO" id="GO:0005737">
    <property type="term" value="C:cytoplasm"/>
    <property type="evidence" value="ECO:0007669"/>
    <property type="project" value="UniProtKB-SubCell"/>
</dbReference>
<evidence type="ECO:0000256" key="18">
    <source>
        <dbReference type="HAMAP-Rule" id="MF_01631"/>
    </source>
</evidence>
<dbReference type="GO" id="GO:0008360">
    <property type="term" value="P:regulation of cell shape"/>
    <property type="evidence" value="ECO:0007669"/>
    <property type="project" value="UniProtKB-KW"/>
</dbReference>
<feature type="domain" description="MobA-like NTP transferase" evidence="19">
    <location>
        <begin position="6"/>
        <end position="128"/>
    </location>
</feature>
<dbReference type="AlphaFoldDB" id="A0A7R6PI33"/>
<dbReference type="GO" id="GO:0006048">
    <property type="term" value="P:UDP-N-acetylglucosamine biosynthetic process"/>
    <property type="evidence" value="ECO:0007669"/>
    <property type="project" value="UniProtKB-UniPathway"/>
</dbReference>
<evidence type="ECO:0000256" key="13">
    <source>
        <dbReference type="ARBA" id="ARBA00023315"/>
    </source>
</evidence>
<dbReference type="GO" id="GO:0071555">
    <property type="term" value="P:cell wall organization"/>
    <property type="evidence" value="ECO:0007669"/>
    <property type="project" value="UniProtKB-KW"/>
</dbReference>
<dbReference type="Gene3D" id="2.160.10.10">
    <property type="entry name" value="Hexapeptide repeat proteins"/>
    <property type="match status" value="1"/>
</dbReference>
<keyword evidence="11 18" id="KW-0573">Peptidoglycan synthesis</keyword>
<dbReference type="InterPro" id="IPR018357">
    <property type="entry name" value="Hexapep_transf_CS"/>
</dbReference>
<evidence type="ECO:0000256" key="1">
    <source>
        <dbReference type="ARBA" id="ARBA00004496"/>
    </source>
</evidence>
<dbReference type="PROSITE" id="PS00101">
    <property type="entry name" value="HEXAPEP_TRANSFERASES"/>
    <property type="match status" value="1"/>
</dbReference>
<evidence type="ECO:0000256" key="17">
    <source>
        <dbReference type="ARBA" id="ARBA00049628"/>
    </source>
</evidence>
<dbReference type="SUPFAM" id="SSF51161">
    <property type="entry name" value="Trimeric LpxA-like enzymes"/>
    <property type="match status" value="1"/>
</dbReference>
<comment type="catalytic activity">
    <reaction evidence="16 18">
        <text>N-acetyl-alpha-D-glucosamine 1-phosphate + UTP + H(+) = UDP-N-acetyl-alpha-D-glucosamine + diphosphate</text>
        <dbReference type="Rhea" id="RHEA:13509"/>
        <dbReference type="ChEBI" id="CHEBI:15378"/>
        <dbReference type="ChEBI" id="CHEBI:33019"/>
        <dbReference type="ChEBI" id="CHEBI:46398"/>
        <dbReference type="ChEBI" id="CHEBI:57705"/>
        <dbReference type="ChEBI" id="CHEBI:57776"/>
        <dbReference type="EC" id="2.7.7.23"/>
    </reaction>
</comment>
<dbReference type="GO" id="GO:0009252">
    <property type="term" value="P:peptidoglycan biosynthetic process"/>
    <property type="evidence" value="ECO:0007669"/>
    <property type="project" value="UniProtKB-UniRule"/>
</dbReference>
<dbReference type="InterPro" id="IPR038009">
    <property type="entry name" value="GlmU_C_LbH"/>
</dbReference>
<evidence type="ECO:0000313" key="21">
    <source>
        <dbReference type="Proteomes" id="UP000595564"/>
    </source>
</evidence>
<organism evidence="20 21">
    <name type="scientific">Thermotomaculum hydrothermale</name>
    <dbReference type="NCBI Taxonomy" id="981385"/>
    <lineage>
        <taxon>Bacteria</taxon>
        <taxon>Pseudomonadati</taxon>
        <taxon>Acidobacteriota</taxon>
        <taxon>Holophagae</taxon>
        <taxon>Thermotomaculales</taxon>
        <taxon>Thermotomaculaceae</taxon>
        <taxon>Thermotomaculum</taxon>
    </lineage>
</organism>
<dbReference type="InterPro" id="IPR029044">
    <property type="entry name" value="Nucleotide-diphossugar_trans"/>
</dbReference>
<sequence length="458" mass="50862">MTIKWLILAAGEGKRMKSSIPKVFHKVAGIPILFRILRIGESLRIKTGVVLGKNINKAKEFLQNIPVELFEQKERLGTAHAVMCASEFYSNPEGYTLITPGDIPLLEKEDIENFITFTLERDTDASILAFYTKNPAGYGRVFEKDGEFFNIIEEKDANEEEKKNNLVNSGIYLFKNSLLTQYLKEISNNNAQGEYYLTDLPAILKHKNYSVVVYKTEKEENFYGVNDRKQLADADRIAIHRNIEKHLANGVTIYQPETVRIEDNVEIGNDTIIYPGVIVEQGSKIGKNCVLKSGCVIIESLIGNNTTILEYSHLEGAKISSNCSIGPFARLRPGTEIETNVKVGNFVETKKAILKNGVKASHLSYLGDCEIGENTNIGAGTITCNYDGEKKHKTIIGKNCFIGSDTQLVAPVKIGDFSYIGAGSTITNNVPECSLALSRAKQKVIEGWPKKKGKKCHN</sequence>
<feature type="binding site" evidence="18">
    <location>
        <position position="376"/>
    </location>
    <ligand>
        <name>UDP-N-acetyl-alpha-D-glucosamine</name>
        <dbReference type="ChEBI" id="CHEBI:57705"/>
    </ligand>
</feature>
<keyword evidence="10 18" id="KW-0133">Cell shape</keyword>
<keyword evidence="6 18" id="KW-0548">Nucleotidyltransferase</keyword>
<comment type="catalytic activity">
    <reaction evidence="15 18">
        <text>alpha-D-glucosamine 1-phosphate + acetyl-CoA = N-acetyl-alpha-D-glucosamine 1-phosphate + CoA + H(+)</text>
        <dbReference type="Rhea" id="RHEA:13725"/>
        <dbReference type="ChEBI" id="CHEBI:15378"/>
        <dbReference type="ChEBI" id="CHEBI:57287"/>
        <dbReference type="ChEBI" id="CHEBI:57288"/>
        <dbReference type="ChEBI" id="CHEBI:57776"/>
        <dbReference type="ChEBI" id="CHEBI:58516"/>
        <dbReference type="EC" id="2.3.1.157"/>
    </reaction>
</comment>
<dbReference type="GO" id="GO:0000287">
    <property type="term" value="F:magnesium ion binding"/>
    <property type="evidence" value="ECO:0007669"/>
    <property type="project" value="UniProtKB-UniRule"/>
</dbReference>
<feature type="binding site" evidence="18">
    <location>
        <position position="102"/>
    </location>
    <ligand>
        <name>Mg(2+)</name>
        <dbReference type="ChEBI" id="CHEBI:18420"/>
    </ligand>
</feature>
<feature type="binding site" evidence="18">
    <location>
        <position position="365"/>
    </location>
    <ligand>
        <name>UDP-N-acetyl-alpha-D-glucosamine</name>
        <dbReference type="ChEBI" id="CHEBI:57705"/>
    </ligand>
</feature>
<evidence type="ECO:0000256" key="9">
    <source>
        <dbReference type="ARBA" id="ARBA00022842"/>
    </source>
</evidence>
<dbReference type="InterPro" id="IPR001451">
    <property type="entry name" value="Hexapep"/>
</dbReference>
<feature type="binding site" evidence="18">
    <location>
        <position position="379"/>
    </location>
    <ligand>
        <name>acetyl-CoA</name>
        <dbReference type="ChEBI" id="CHEBI:57288"/>
    </ligand>
</feature>
<comment type="subcellular location">
    <subcellularLocation>
        <location evidence="1 18">Cytoplasm</location>
    </subcellularLocation>
</comment>
<dbReference type="Pfam" id="PF00132">
    <property type="entry name" value="Hexapep"/>
    <property type="match status" value="2"/>
</dbReference>
<dbReference type="InterPro" id="IPR011004">
    <property type="entry name" value="Trimer_LpxA-like_sf"/>
</dbReference>
<dbReference type="GO" id="GO:0000902">
    <property type="term" value="P:cell morphogenesis"/>
    <property type="evidence" value="ECO:0007669"/>
    <property type="project" value="UniProtKB-UniRule"/>
</dbReference>
<accession>A0A7R6PI33</accession>
<feature type="region of interest" description="Pyrophosphorylase" evidence="18">
    <location>
        <begin position="1"/>
        <end position="228"/>
    </location>
</feature>
<dbReference type="SUPFAM" id="SSF53448">
    <property type="entry name" value="Nucleotide-diphospho-sugar transferases"/>
    <property type="match status" value="1"/>
</dbReference>
<dbReference type="GO" id="GO:0016020">
    <property type="term" value="C:membrane"/>
    <property type="evidence" value="ECO:0007669"/>
    <property type="project" value="GOC"/>
</dbReference>
<keyword evidence="12 18" id="KW-0511">Multifunctional enzyme</keyword>
<comment type="caution">
    <text evidence="18">Lacks conserved residue(s) required for the propagation of feature annotation.</text>
</comment>
<evidence type="ECO:0000256" key="2">
    <source>
        <dbReference type="ARBA" id="ARBA00007707"/>
    </source>
</evidence>
<evidence type="ECO:0000256" key="8">
    <source>
        <dbReference type="ARBA" id="ARBA00022737"/>
    </source>
</evidence>
<evidence type="ECO:0000256" key="16">
    <source>
        <dbReference type="ARBA" id="ARBA00048493"/>
    </source>
</evidence>
<gene>
    <name evidence="18 20" type="primary">glmU</name>
    <name evidence="20" type="ORF">TTHT_1488</name>
</gene>
<feature type="binding site" evidence="18">
    <location>
        <position position="226"/>
    </location>
    <ligand>
        <name>Mg(2+)</name>
        <dbReference type="ChEBI" id="CHEBI:18420"/>
    </ligand>
</feature>
<feature type="binding site" evidence="18">
    <location>
        <position position="153"/>
    </location>
    <ligand>
        <name>UDP-N-acetyl-alpha-D-glucosamine</name>
        <dbReference type="ChEBI" id="CHEBI:57705"/>
    </ligand>
</feature>
<evidence type="ECO:0000256" key="6">
    <source>
        <dbReference type="ARBA" id="ARBA00022695"/>
    </source>
</evidence>
<feature type="region of interest" description="Linker" evidence="18">
    <location>
        <begin position="229"/>
        <end position="249"/>
    </location>
</feature>
<dbReference type="CDD" id="cd02540">
    <property type="entry name" value="GT2_GlmU_N_bac"/>
    <property type="match status" value="1"/>
</dbReference>
<name>A0A7R6PI33_9BACT</name>
<evidence type="ECO:0000256" key="11">
    <source>
        <dbReference type="ARBA" id="ARBA00022984"/>
    </source>
</evidence>
<dbReference type="KEGG" id="thyd:TTHT_1488"/>
<feature type="binding site" evidence="18">
    <location>
        <begin position="385"/>
        <end position="386"/>
    </location>
    <ligand>
        <name>acetyl-CoA</name>
        <dbReference type="ChEBI" id="CHEBI:57288"/>
    </ligand>
</feature>
<comment type="pathway">
    <text evidence="18">Nucleotide-sugar biosynthesis; UDP-N-acetyl-alpha-D-glucosamine biosynthesis; UDP-N-acetyl-alpha-D-glucosamine from N-acetyl-alpha-D-glucosamine 1-phosphate: step 1/1.</text>
</comment>
<evidence type="ECO:0000256" key="5">
    <source>
        <dbReference type="ARBA" id="ARBA00022679"/>
    </source>
</evidence>
<dbReference type="GO" id="GO:0003977">
    <property type="term" value="F:UDP-N-acetylglucosamine diphosphorylase activity"/>
    <property type="evidence" value="ECO:0007669"/>
    <property type="project" value="UniProtKB-UniRule"/>
</dbReference>
<feature type="active site" description="Proton acceptor" evidence="18">
    <location>
        <position position="362"/>
    </location>
</feature>
<keyword evidence="14 18" id="KW-0961">Cell wall biogenesis/degradation</keyword>
<proteinExistence type="inferred from homology"/>
<evidence type="ECO:0000313" key="20">
    <source>
        <dbReference type="EMBL" id="BBB32994.1"/>
    </source>
</evidence>
<dbReference type="UniPathway" id="UPA00113">
    <property type="reaction ID" value="UER00532"/>
</dbReference>